<organism evidence="1 2">
    <name type="scientific">Lithocarpus litseifolius</name>
    <dbReference type="NCBI Taxonomy" id="425828"/>
    <lineage>
        <taxon>Eukaryota</taxon>
        <taxon>Viridiplantae</taxon>
        <taxon>Streptophyta</taxon>
        <taxon>Embryophyta</taxon>
        <taxon>Tracheophyta</taxon>
        <taxon>Spermatophyta</taxon>
        <taxon>Magnoliopsida</taxon>
        <taxon>eudicotyledons</taxon>
        <taxon>Gunneridae</taxon>
        <taxon>Pentapetalae</taxon>
        <taxon>rosids</taxon>
        <taxon>fabids</taxon>
        <taxon>Fagales</taxon>
        <taxon>Fagaceae</taxon>
        <taxon>Lithocarpus</taxon>
    </lineage>
</organism>
<accession>A0AAW2DKP5</accession>
<gene>
    <name evidence="1" type="ORF">SO802_005430</name>
</gene>
<proteinExistence type="predicted"/>
<dbReference type="AlphaFoldDB" id="A0AAW2DKP5"/>
<reference evidence="1 2" key="1">
    <citation type="submission" date="2024-01" db="EMBL/GenBank/DDBJ databases">
        <title>A telomere-to-telomere, gap-free genome of sweet tea (Lithocarpus litseifolius).</title>
        <authorList>
            <person name="Zhou J."/>
        </authorList>
    </citation>
    <scope>NUCLEOTIDE SEQUENCE [LARGE SCALE GENOMIC DNA]</scope>
    <source>
        <strain evidence="1">Zhou-2022a</strain>
        <tissue evidence="1">Leaf</tissue>
    </source>
</reference>
<comment type="caution">
    <text evidence="1">The sequence shown here is derived from an EMBL/GenBank/DDBJ whole genome shotgun (WGS) entry which is preliminary data.</text>
</comment>
<evidence type="ECO:0000313" key="2">
    <source>
        <dbReference type="Proteomes" id="UP001459277"/>
    </source>
</evidence>
<evidence type="ECO:0000313" key="1">
    <source>
        <dbReference type="EMBL" id="KAL0010322.1"/>
    </source>
</evidence>
<dbReference type="Proteomes" id="UP001459277">
    <property type="component" value="Unassembled WGS sequence"/>
</dbReference>
<sequence>MCIEGHSLRAIFRDKDVGDYKAKSRCRRCFSSGTTSSRYRANDLAWSCRSCLESPILPGVVSLEAADLAWSRRPLLSPPRRSLFLWALVAMFVIVVG</sequence>
<keyword evidence="2" id="KW-1185">Reference proteome</keyword>
<name>A0AAW2DKP5_9ROSI</name>
<protein>
    <submittedName>
        <fullName evidence="1">Uncharacterized protein</fullName>
    </submittedName>
</protein>
<dbReference type="EMBL" id="JAZDWU010000002">
    <property type="protein sequence ID" value="KAL0010322.1"/>
    <property type="molecule type" value="Genomic_DNA"/>
</dbReference>